<evidence type="ECO:0000256" key="2">
    <source>
        <dbReference type="ARBA" id="ARBA00011915"/>
    </source>
</evidence>
<name>A0A1Y1JQJ9_PLAGO</name>
<gene>
    <name evidence="5" type="ORF">PGO_145730</name>
</gene>
<keyword evidence="6" id="KW-1185">Reference proteome</keyword>
<dbReference type="InterPro" id="IPR045004">
    <property type="entry name" value="ECH_dom"/>
</dbReference>
<keyword evidence="3 5" id="KW-0378">Hydrolase</keyword>
<dbReference type="OrthoDB" id="1737613at2759"/>
<dbReference type="EC" id="3.1.2.4" evidence="2"/>
<comment type="caution">
    <text evidence="5">The sequence shown here is derived from an EMBL/GenBank/DDBJ whole genome shotgun (WGS) entry which is preliminary data.</text>
</comment>
<proteinExistence type="predicted"/>
<dbReference type="CDD" id="cd06558">
    <property type="entry name" value="crotonase-like"/>
    <property type="match status" value="1"/>
</dbReference>
<dbReference type="InterPro" id="IPR032259">
    <property type="entry name" value="HIBYL-CoA-H"/>
</dbReference>
<dbReference type="GO" id="GO:0006574">
    <property type="term" value="P:L-valine catabolic process"/>
    <property type="evidence" value="ECO:0007669"/>
    <property type="project" value="TreeGrafter"/>
</dbReference>
<reference evidence="6" key="1">
    <citation type="submission" date="2017-04" db="EMBL/GenBank/DDBJ databases">
        <title>Plasmodium gonderi genome.</title>
        <authorList>
            <person name="Arisue N."/>
            <person name="Honma H."/>
            <person name="Kawai S."/>
            <person name="Tougan T."/>
            <person name="Tanabe K."/>
            <person name="Horii T."/>
        </authorList>
    </citation>
    <scope>NUCLEOTIDE SEQUENCE [LARGE SCALE GENOMIC DNA]</scope>
    <source>
        <strain evidence="6">ATCC 30045</strain>
    </source>
</reference>
<dbReference type="OMA" id="CIWNGYA"/>
<dbReference type="Pfam" id="PF16113">
    <property type="entry name" value="ECH_2"/>
    <property type="match status" value="1"/>
</dbReference>
<dbReference type="GeneID" id="39750521"/>
<evidence type="ECO:0000256" key="3">
    <source>
        <dbReference type="ARBA" id="ARBA00022801"/>
    </source>
</evidence>
<dbReference type="SUPFAM" id="SSF52096">
    <property type="entry name" value="ClpP/crotonase"/>
    <property type="match status" value="1"/>
</dbReference>
<evidence type="ECO:0000256" key="1">
    <source>
        <dbReference type="ARBA" id="ARBA00001709"/>
    </source>
</evidence>
<dbReference type="RefSeq" id="XP_028546364.1">
    <property type="nucleotide sequence ID" value="XM_028690563.1"/>
</dbReference>
<dbReference type="GO" id="GO:0003860">
    <property type="term" value="F:3-hydroxyisobutyryl-CoA hydrolase activity"/>
    <property type="evidence" value="ECO:0007669"/>
    <property type="project" value="UniProtKB-EC"/>
</dbReference>
<sequence>MQKIGTCLYIGEVKYTRGAIHRFVKKTERNNLINPLFFVHNFCNKKTYQQKDLNSIVSYERKHNCRLCKGENNYSSINEKEKNEICFEKMKEKNNSGFHLIKQNISNGKNNCLNSTNKKGETKSCMNDINGMDIQNNGENLQMGAQNKITLDEIIDLELSDTWSKRTLILNFKNNIFEIILNRPEKLNAINKDMINGLLNIIKSLNNDDRCHMIIIRSVNTKCFCSGSDVKDIVQNKEKGMQHMKQLYMYINYMSKMKKAVLCIWNGYAMGGGLGISMYAKFRVINKNTIFAMPENKIGFFPDISCCYFFKKYFGRNIGLHLGLTSLRLNEADLVNFKICSNYIEDVDVLLNEFYNIKKTNQADFDTKLFHILSKYPPNKLNAETKPVLTQDLIDNINRYYNSANSLDDLINNLKKDEDNHFCLQTLNCISENCYSSAKLWFSYFLYNYDKPLEEVLDNDFKITQYFLYHTKTFEKGVTEMLVKKNKSFKWSSERENNDMPMEEGNVENILMNSSLMSIREEFI</sequence>
<dbReference type="Gene3D" id="3.90.226.10">
    <property type="entry name" value="2-enoyl-CoA Hydratase, Chain A, domain 1"/>
    <property type="match status" value="1"/>
</dbReference>
<dbReference type="AlphaFoldDB" id="A0A1Y1JQJ9"/>
<dbReference type="Proteomes" id="UP000195521">
    <property type="component" value="Unassembled WGS sequence"/>
</dbReference>
<evidence type="ECO:0000313" key="6">
    <source>
        <dbReference type="Proteomes" id="UP000195521"/>
    </source>
</evidence>
<evidence type="ECO:0000259" key="4">
    <source>
        <dbReference type="Pfam" id="PF16113"/>
    </source>
</evidence>
<dbReference type="PANTHER" id="PTHR43176">
    <property type="entry name" value="3-HYDROXYISOBUTYRYL-COA HYDROLASE-RELATED"/>
    <property type="match status" value="1"/>
</dbReference>
<dbReference type="InterPro" id="IPR029045">
    <property type="entry name" value="ClpP/crotonase-like_dom_sf"/>
</dbReference>
<accession>A0A1Y1JQJ9</accession>
<feature type="domain" description="Enoyl-CoA hydratase/isomerase" evidence="4">
    <location>
        <begin position="179"/>
        <end position="495"/>
    </location>
</feature>
<comment type="catalytic activity">
    <reaction evidence="1">
        <text>3-hydroxy-2-methylpropanoyl-CoA + H2O = 3-hydroxy-2-methylpropanoate + CoA + H(+)</text>
        <dbReference type="Rhea" id="RHEA:20888"/>
        <dbReference type="ChEBI" id="CHEBI:11805"/>
        <dbReference type="ChEBI" id="CHEBI:15377"/>
        <dbReference type="ChEBI" id="CHEBI:15378"/>
        <dbReference type="ChEBI" id="CHEBI:57287"/>
        <dbReference type="ChEBI" id="CHEBI:57340"/>
        <dbReference type="EC" id="3.1.2.4"/>
    </reaction>
</comment>
<protein>
    <recommendedName>
        <fullName evidence="2">3-hydroxyisobutyryl-CoA hydrolase</fullName>
        <ecNumber evidence="2">3.1.2.4</ecNumber>
    </recommendedName>
</protein>
<dbReference type="PANTHER" id="PTHR43176:SF3">
    <property type="entry name" value="3-HYDROXYISOBUTYRYL-COA HYDROLASE, MITOCHONDRIAL"/>
    <property type="match status" value="1"/>
</dbReference>
<organism evidence="5 6">
    <name type="scientific">Plasmodium gonderi</name>
    <dbReference type="NCBI Taxonomy" id="77519"/>
    <lineage>
        <taxon>Eukaryota</taxon>
        <taxon>Sar</taxon>
        <taxon>Alveolata</taxon>
        <taxon>Apicomplexa</taxon>
        <taxon>Aconoidasida</taxon>
        <taxon>Haemosporida</taxon>
        <taxon>Plasmodiidae</taxon>
        <taxon>Plasmodium</taxon>
        <taxon>Plasmodium (Plasmodium)</taxon>
    </lineage>
</organism>
<evidence type="ECO:0000313" key="5">
    <source>
        <dbReference type="EMBL" id="GAW83775.1"/>
    </source>
</evidence>
<dbReference type="EMBL" id="BDQF01000015">
    <property type="protein sequence ID" value="GAW83775.1"/>
    <property type="molecule type" value="Genomic_DNA"/>
</dbReference>